<organism evidence="5 6">
    <name type="scientific">Lactobacillus kitasatonis DSM 16761 = JCM 1039</name>
    <dbReference type="NCBI Taxonomy" id="1423767"/>
    <lineage>
        <taxon>Bacteria</taxon>
        <taxon>Bacillati</taxon>
        <taxon>Bacillota</taxon>
        <taxon>Bacilli</taxon>
        <taxon>Lactobacillales</taxon>
        <taxon>Lactobacillaceae</taxon>
        <taxon>Lactobacillus</taxon>
    </lineage>
</organism>
<protein>
    <recommendedName>
        <fullName evidence="4">Lysozyme</fullName>
        <ecNumber evidence="4">3.2.1.17</ecNumber>
    </recommendedName>
</protein>
<dbReference type="InterPro" id="IPR002053">
    <property type="entry name" value="Glyco_hydro_25"/>
</dbReference>
<dbReference type="PANTHER" id="PTHR34135:SF2">
    <property type="entry name" value="LYSOZYME"/>
    <property type="match status" value="1"/>
</dbReference>
<keyword evidence="2 4" id="KW-0378">Hydrolase</keyword>
<evidence type="ECO:0000256" key="1">
    <source>
        <dbReference type="ARBA" id="ARBA00010646"/>
    </source>
</evidence>
<dbReference type="PROSITE" id="PS00953">
    <property type="entry name" value="GLYCOSYL_HYDROL_F25_1"/>
    <property type="match status" value="1"/>
</dbReference>
<dbReference type="Proteomes" id="UP000051307">
    <property type="component" value="Unassembled WGS sequence"/>
</dbReference>
<accession>A0A0R1VLX8</accession>
<dbReference type="SMART" id="SM00641">
    <property type="entry name" value="Glyco_25"/>
    <property type="match status" value="2"/>
</dbReference>
<dbReference type="GO" id="GO:0016052">
    <property type="term" value="P:carbohydrate catabolic process"/>
    <property type="evidence" value="ECO:0007669"/>
    <property type="project" value="TreeGrafter"/>
</dbReference>
<keyword evidence="3 4" id="KW-0326">Glycosidase</keyword>
<proteinExistence type="inferred from homology"/>
<evidence type="ECO:0000313" key="6">
    <source>
        <dbReference type="Proteomes" id="UP000051307"/>
    </source>
</evidence>
<dbReference type="GO" id="GO:0003796">
    <property type="term" value="F:lysozyme activity"/>
    <property type="evidence" value="ECO:0007669"/>
    <property type="project" value="UniProtKB-EC"/>
</dbReference>
<dbReference type="EMBL" id="AZFU01000004">
    <property type="protein sequence ID" value="KRM06689.1"/>
    <property type="molecule type" value="Genomic_DNA"/>
</dbReference>
<dbReference type="Gene3D" id="3.20.20.80">
    <property type="entry name" value="Glycosidases"/>
    <property type="match status" value="1"/>
</dbReference>
<dbReference type="GO" id="GO:0016998">
    <property type="term" value="P:cell wall macromolecule catabolic process"/>
    <property type="evidence" value="ECO:0007669"/>
    <property type="project" value="InterPro"/>
</dbReference>
<dbReference type="InterPro" id="IPR008270">
    <property type="entry name" value="Glyco_hydro_25_AS"/>
</dbReference>
<name>A0A0R1VLX8_9LACO</name>
<dbReference type="AlphaFoldDB" id="A0A0R1VLX8"/>
<comment type="catalytic activity">
    <reaction evidence="4">
        <text>Hydrolysis of (1-&gt;4)-beta-linkages between N-acetylmuramic acid and N-acetyl-D-glucosamine residues in a peptidoglycan and between N-acetyl-D-glucosamine residues in chitodextrins.</text>
        <dbReference type="EC" id="3.2.1.17"/>
    </reaction>
</comment>
<evidence type="ECO:0000313" key="5">
    <source>
        <dbReference type="EMBL" id="KRM06689.1"/>
    </source>
</evidence>
<dbReference type="OrthoDB" id="2327954at2"/>
<sequence>MATREYLVDVAIYQGKSVARFANTGAKGVIVKGTEGTWYRNPIAVDQVKSAHHNHLYVHMYHFANFGNSVARAKQEAKFALAEAKHLNISKKRYICLDWEASSTNTVINGWSSNTRAILAFMNIIEEAGYKCLLYSGASLMRNNIQTSAVINKFGACLWVASYATSGRIDEPNFNYFPSMNGVALWQFTDNWHGLNVDGNISLIDLHAEKKAQHQAVKPKPAEKTAAKIPKKVFIPVINNNPKYMVRLLDSAGHYQAQYIPTNSNWKVWETKTIKKMKCYRIGTDKQWVPAKFCKG</sequence>
<dbReference type="InterPro" id="IPR017853">
    <property type="entry name" value="GH"/>
</dbReference>
<dbReference type="CDD" id="cd06415">
    <property type="entry name" value="GH25_Cpl1-like"/>
    <property type="match status" value="1"/>
</dbReference>
<gene>
    <name evidence="5" type="ORF">FC59_GL001605</name>
</gene>
<dbReference type="PATRIC" id="fig|1423767.3.peg.1666"/>
<comment type="similarity">
    <text evidence="1 4">Belongs to the glycosyl hydrolase 25 family.</text>
</comment>
<dbReference type="EC" id="3.2.1.17" evidence="4"/>
<evidence type="ECO:0000256" key="3">
    <source>
        <dbReference type="ARBA" id="ARBA00023295"/>
    </source>
</evidence>
<dbReference type="PROSITE" id="PS51904">
    <property type="entry name" value="GLYCOSYL_HYDROL_F25_2"/>
    <property type="match status" value="1"/>
</dbReference>
<dbReference type="RefSeq" id="WP_025014907.1">
    <property type="nucleotide sequence ID" value="NZ_AZFU01000004.1"/>
</dbReference>
<reference evidence="5 6" key="1">
    <citation type="journal article" date="2015" name="Genome Announc.">
        <title>Expanding the biotechnology potential of lactobacilli through comparative genomics of 213 strains and associated genera.</title>
        <authorList>
            <person name="Sun Z."/>
            <person name="Harris H.M."/>
            <person name="McCann A."/>
            <person name="Guo C."/>
            <person name="Argimon S."/>
            <person name="Zhang W."/>
            <person name="Yang X."/>
            <person name="Jeffery I.B."/>
            <person name="Cooney J.C."/>
            <person name="Kagawa T.F."/>
            <person name="Liu W."/>
            <person name="Song Y."/>
            <person name="Salvetti E."/>
            <person name="Wrobel A."/>
            <person name="Rasinkangas P."/>
            <person name="Parkhill J."/>
            <person name="Rea M.C."/>
            <person name="O'Sullivan O."/>
            <person name="Ritari J."/>
            <person name="Douillard F.P."/>
            <person name="Paul Ross R."/>
            <person name="Yang R."/>
            <person name="Briner A.E."/>
            <person name="Felis G.E."/>
            <person name="de Vos W.M."/>
            <person name="Barrangou R."/>
            <person name="Klaenhammer T.R."/>
            <person name="Caufield P.W."/>
            <person name="Cui Y."/>
            <person name="Zhang H."/>
            <person name="O'Toole P.W."/>
        </authorList>
    </citation>
    <scope>NUCLEOTIDE SEQUENCE [LARGE SCALE GENOMIC DNA]</scope>
    <source>
        <strain evidence="5 6">DSM 16761</strain>
    </source>
</reference>
<dbReference type="GO" id="GO:0009253">
    <property type="term" value="P:peptidoglycan catabolic process"/>
    <property type="evidence" value="ECO:0007669"/>
    <property type="project" value="InterPro"/>
</dbReference>
<evidence type="ECO:0000256" key="2">
    <source>
        <dbReference type="ARBA" id="ARBA00022801"/>
    </source>
</evidence>
<dbReference type="PANTHER" id="PTHR34135">
    <property type="entry name" value="LYSOZYME"/>
    <property type="match status" value="1"/>
</dbReference>
<evidence type="ECO:0000256" key="4">
    <source>
        <dbReference type="RuleBase" id="RU361176"/>
    </source>
</evidence>
<comment type="caution">
    <text evidence="5">The sequence shown here is derived from an EMBL/GenBank/DDBJ whole genome shotgun (WGS) entry which is preliminary data.</text>
</comment>
<dbReference type="Pfam" id="PF01183">
    <property type="entry name" value="Glyco_hydro_25"/>
    <property type="match status" value="1"/>
</dbReference>
<dbReference type="SUPFAM" id="SSF51445">
    <property type="entry name" value="(Trans)glycosidases"/>
    <property type="match status" value="1"/>
</dbReference>
<dbReference type="eggNOG" id="COG3757">
    <property type="taxonomic scope" value="Bacteria"/>
</dbReference>
<dbReference type="InterPro" id="IPR018077">
    <property type="entry name" value="Glyco_hydro_fam25_subgr"/>
</dbReference>